<feature type="region of interest" description="Disordered" evidence="9">
    <location>
        <begin position="136"/>
        <end position="162"/>
    </location>
</feature>
<organism evidence="10 11">
    <name type="scientific">Trichocladium antarcticum</name>
    <dbReference type="NCBI Taxonomy" id="1450529"/>
    <lineage>
        <taxon>Eukaryota</taxon>
        <taxon>Fungi</taxon>
        <taxon>Dikarya</taxon>
        <taxon>Ascomycota</taxon>
        <taxon>Pezizomycotina</taxon>
        <taxon>Sordariomycetes</taxon>
        <taxon>Sordariomycetidae</taxon>
        <taxon>Sordariales</taxon>
        <taxon>Chaetomiaceae</taxon>
        <taxon>Trichocladium</taxon>
    </lineage>
</organism>
<dbReference type="AlphaFoldDB" id="A0AAN6UF21"/>
<feature type="region of interest" description="Disordered" evidence="9">
    <location>
        <begin position="86"/>
        <end position="107"/>
    </location>
</feature>
<dbReference type="Gene3D" id="2.130.10.10">
    <property type="entry name" value="YVTN repeat-like/Quinoprotein amine dehydrogenase"/>
    <property type="match status" value="1"/>
</dbReference>
<dbReference type="Proteomes" id="UP001304895">
    <property type="component" value="Unassembled WGS sequence"/>
</dbReference>
<dbReference type="InterPro" id="IPR020472">
    <property type="entry name" value="WD40_PAC1"/>
</dbReference>
<accession>A0AAN6UF21</accession>
<keyword evidence="11" id="KW-1185">Reference proteome</keyword>
<dbReference type="InterPro" id="IPR001680">
    <property type="entry name" value="WD40_rpt"/>
</dbReference>
<evidence type="ECO:0000256" key="5">
    <source>
        <dbReference type="ARBA" id="ARBA00025726"/>
    </source>
</evidence>
<feature type="compositionally biased region" description="Polar residues" evidence="9">
    <location>
        <begin position="138"/>
        <end position="150"/>
    </location>
</feature>
<evidence type="ECO:0000256" key="2">
    <source>
        <dbReference type="ARBA" id="ARBA00022728"/>
    </source>
</evidence>
<feature type="compositionally biased region" description="Basic and acidic residues" evidence="9">
    <location>
        <begin position="96"/>
        <end position="107"/>
    </location>
</feature>
<keyword evidence="3 8" id="KW-0677">Repeat</keyword>
<comment type="similarity">
    <text evidence="5 8">Belongs to the WD repeat PRL1/PRL2 family.</text>
</comment>
<dbReference type="PANTHER" id="PTHR19923">
    <property type="entry name" value="WD40 REPEAT PROTEINPRL1/PRL2-RELATED"/>
    <property type="match status" value="1"/>
</dbReference>
<dbReference type="InterPro" id="IPR036322">
    <property type="entry name" value="WD40_repeat_dom_sf"/>
</dbReference>
<dbReference type="CDD" id="cd00200">
    <property type="entry name" value="WD40"/>
    <property type="match status" value="1"/>
</dbReference>
<sequence>MAAEVAANGRDVSRLEALIRDNARRTKAIYSITTTAPDAGSRKRRKLDPGLASEDADITKTALSLRLHAEYSHVQTLPDAIAKKLAAAGPRKKKPKTADEPPSRSDEHARKLIEGIPASKSAGGANSDALVLSRNKPAGQSRNEPQNMSLSRRPDSHLAQPRPDWHAPMKLQRVISGHLGWVRALAVEPNNQWFASGAGDRTIKIWDLASGRLKLTLTGHISTVRGLAVSPRHPYMFSCGEDKMVKCWDLETNKVIRHYHGHLSGVYALKLHPTLDVLVTGGRDGVARVWDMRTRSNVHVLSGHTGTVADLVCQEADPQVITGSLDSTVRMWDLAAGKTMGVLTHHKKGVRALATHPSEFTFATGSTGSIKQWKCPEGAFMQNFDGHNAIINTLSVNDQNVFFSGGDNGSMSFWDWKSGYRFQALDTTAQPGSLDAESGIMSSTFDNSGSRLICGEADKTIKIWKPDPDATPESHPIDWKPTLSRRNF</sequence>
<keyword evidence="1 7" id="KW-0853">WD repeat</keyword>
<evidence type="ECO:0000313" key="10">
    <source>
        <dbReference type="EMBL" id="KAK4131802.1"/>
    </source>
</evidence>
<dbReference type="Pfam" id="PF00400">
    <property type="entry name" value="WD40"/>
    <property type="match status" value="7"/>
</dbReference>
<feature type="repeat" description="WD" evidence="7">
    <location>
        <begin position="217"/>
        <end position="258"/>
    </location>
</feature>
<dbReference type="PANTHER" id="PTHR19923:SF0">
    <property type="entry name" value="PLEIOTROPIC REGULATOR 1"/>
    <property type="match status" value="1"/>
</dbReference>
<evidence type="ECO:0000256" key="1">
    <source>
        <dbReference type="ARBA" id="ARBA00022574"/>
    </source>
</evidence>
<proteinExistence type="inferred from homology"/>
<evidence type="ECO:0000256" key="6">
    <source>
        <dbReference type="ARBA" id="ARBA00056150"/>
    </source>
</evidence>
<dbReference type="InterPro" id="IPR015943">
    <property type="entry name" value="WD40/YVTN_repeat-like_dom_sf"/>
</dbReference>
<dbReference type="PROSITE" id="PS50082">
    <property type="entry name" value="WD_REPEATS_2"/>
    <property type="match status" value="5"/>
</dbReference>
<dbReference type="PROSITE" id="PS50294">
    <property type="entry name" value="WD_REPEATS_REGION"/>
    <property type="match status" value="4"/>
</dbReference>
<feature type="repeat" description="WD" evidence="7">
    <location>
        <begin position="301"/>
        <end position="342"/>
    </location>
</feature>
<evidence type="ECO:0000313" key="11">
    <source>
        <dbReference type="Proteomes" id="UP001304895"/>
    </source>
</evidence>
<evidence type="ECO:0000256" key="8">
    <source>
        <dbReference type="RuleBase" id="RU369036"/>
    </source>
</evidence>
<dbReference type="PRINTS" id="PR00320">
    <property type="entry name" value="GPROTEINBRPT"/>
</dbReference>
<name>A0AAN6UF21_9PEZI</name>
<comment type="function">
    <text evidence="6 8">Involved in pre-mRNA splicing and required for cell cycle progression at G2/M.</text>
</comment>
<dbReference type="GO" id="GO:0000398">
    <property type="term" value="P:mRNA splicing, via spliceosome"/>
    <property type="evidence" value="ECO:0007669"/>
    <property type="project" value="UniProtKB-UniRule"/>
</dbReference>
<keyword evidence="2 8" id="KW-0747">Spliceosome</keyword>
<feature type="region of interest" description="Disordered" evidence="9">
    <location>
        <begin position="466"/>
        <end position="488"/>
    </location>
</feature>
<dbReference type="GO" id="GO:0000974">
    <property type="term" value="C:Prp19 complex"/>
    <property type="evidence" value="ECO:0007669"/>
    <property type="project" value="TreeGrafter"/>
</dbReference>
<comment type="subcellular location">
    <subcellularLocation>
        <location evidence="8">Nucleus</location>
    </subcellularLocation>
</comment>
<dbReference type="InterPro" id="IPR019775">
    <property type="entry name" value="WD40_repeat_CS"/>
</dbReference>
<dbReference type="EMBL" id="MU853421">
    <property type="protein sequence ID" value="KAK4131802.1"/>
    <property type="molecule type" value="Genomic_DNA"/>
</dbReference>
<keyword evidence="8" id="KW-0507">mRNA processing</keyword>
<dbReference type="SMART" id="SM00320">
    <property type="entry name" value="WD40"/>
    <property type="match status" value="7"/>
</dbReference>
<evidence type="ECO:0000256" key="3">
    <source>
        <dbReference type="ARBA" id="ARBA00022737"/>
    </source>
</evidence>
<keyword evidence="8" id="KW-0539">Nucleus</keyword>
<feature type="repeat" description="WD" evidence="7">
    <location>
        <begin position="175"/>
        <end position="216"/>
    </location>
</feature>
<feature type="repeat" description="WD" evidence="7">
    <location>
        <begin position="384"/>
        <end position="424"/>
    </location>
</feature>
<dbReference type="PROSITE" id="PS00678">
    <property type="entry name" value="WD_REPEATS_1"/>
    <property type="match status" value="2"/>
</dbReference>
<feature type="repeat" description="WD" evidence="7">
    <location>
        <begin position="259"/>
        <end position="300"/>
    </location>
</feature>
<reference evidence="10" key="2">
    <citation type="submission" date="2023-05" db="EMBL/GenBank/DDBJ databases">
        <authorList>
            <consortium name="Lawrence Berkeley National Laboratory"/>
            <person name="Steindorff A."/>
            <person name="Hensen N."/>
            <person name="Bonometti L."/>
            <person name="Westerberg I."/>
            <person name="Brannstrom I.O."/>
            <person name="Guillou S."/>
            <person name="Cros-Aarteil S."/>
            <person name="Calhoun S."/>
            <person name="Haridas S."/>
            <person name="Kuo A."/>
            <person name="Mondo S."/>
            <person name="Pangilinan J."/>
            <person name="Riley R."/>
            <person name="Labutti K."/>
            <person name="Andreopoulos B."/>
            <person name="Lipzen A."/>
            <person name="Chen C."/>
            <person name="Yanf M."/>
            <person name="Daum C."/>
            <person name="Ng V."/>
            <person name="Clum A."/>
            <person name="Ohm R."/>
            <person name="Martin F."/>
            <person name="Silar P."/>
            <person name="Natvig D."/>
            <person name="Lalanne C."/>
            <person name="Gautier V."/>
            <person name="Ament-Velasquez S.L."/>
            <person name="Kruys A."/>
            <person name="Hutchinson M.I."/>
            <person name="Powell A.J."/>
            <person name="Barry K."/>
            <person name="Miller A.N."/>
            <person name="Grigoriev I.V."/>
            <person name="Debuchy R."/>
            <person name="Gladieux P."/>
            <person name="Thoren M.H."/>
            <person name="Johannesson H."/>
        </authorList>
    </citation>
    <scope>NUCLEOTIDE SEQUENCE</scope>
    <source>
        <strain evidence="10">CBS 123565</strain>
    </source>
</reference>
<dbReference type="InterPro" id="IPR045241">
    <property type="entry name" value="Prp46/PLRG1-like"/>
</dbReference>
<dbReference type="GO" id="GO:0071013">
    <property type="term" value="C:catalytic step 2 spliceosome"/>
    <property type="evidence" value="ECO:0007669"/>
    <property type="project" value="TreeGrafter"/>
</dbReference>
<protein>
    <recommendedName>
        <fullName evidence="8">Pre-mRNA-splicing factor PRP46</fullName>
    </recommendedName>
    <alternativeName>
        <fullName evidence="8">Pre-mRNA-processing protein 46</fullName>
    </alternativeName>
</protein>
<keyword evidence="4 8" id="KW-0508">mRNA splicing</keyword>
<dbReference type="FunFam" id="2.130.10.10:FF:000012">
    <property type="entry name" value="Putative pleiotropic regulator 1"/>
    <property type="match status" value="1"/>
</dbReference>
<evidence type="ECO:0000256" key="4">
    <source>
        <dbReference type="ARBA" id="ARBA00023187"/>
    </source>
</evidence>
<gene>
    <name evidence="10" type="ORF">BT67DRAFT_426451</name>
</gene>
<dbReference type="SUPFAM" id="SSF50978">
    <property type="entry name" value="WD40 repeat-like"/>
    <property type="match status" value="1"/>
</dbReference>
<reference evidence="10" key="1">
    <citation type="journal article" date="2023" name="Mol. Phylogenet. Evol.">
        <title>Genome-scale phylogeny and comparative genomics of the fungal order Sordariales.</title>
        <authorList>
            <person name="Hensen N."/>
            <person name="Bonometti L."/>
            <person name="Westerberg I."/>
            <person name="Brannstrom I.O."/>
            <person name="Guillou S."/>
            <person name="Cros-Aarteil S."/>
            <person name="Calhoun S."/>
            <person name="Haridas S."/>
            <person name="Kuo A."/>
            <person name="Mondo S."/>
            <person name="Pangilinan J."/>
            <person name="Riley R."/>
            <person name="LaButti K."/>
            <person name="Andreopoulos B."/>
            <person name="Lipzen A."/>
            <person name="Chen C."/>
            <person name="Yan M."/>
            <person name="Daum C."/>
            <person name="Ng V."/>
            <person name="Clum A."/>
            <person name="Steindorff A."/>
            <person name="Ohm R.A."/>
            <person name="Martin F."/>
            <person name="Silar P."/>
            <person name="Natvig D.O."/>
            <person name="Lalanne C."/>
            <person name="Gautier V."/>
            <person name="Ament-Velasquez S.L."/>
            <person name="Kruys A."/>
            <person name="Hutchinson M.I."/>
            <person name="Powell A.J."/>
            <person name="Barry K."/>
            <person name="Miller A.N."/>
            <person name="Grigoriev I.V."/>
            <person name="Debuchy R."/>
            <person name="Gladieux P."/>
            <person name="Hiltunen Thoren M."/>
            <person name="Johannesson H."/>
        </authorList>
    </citation>
    <scope>NUCLEOTIDE SEQUENCE</scope>
    <source>
        <strain evidence="10">CBS 123565</strain>
    </source>
</reference>
<comment type="subunit">
    <text evidence="8">Associated with the spliceosome.</text>
</comment>
<comment type="caution">
    <text evidence="10">The sequence shown here is derived from an EMBL/GenBank/DDBJ whole genome shotgun (WGS) entry which is preliminary data.</text>
</comment>
<evidence type="ECO:0000256" key="9">
    <source>
        <dbReference type="SAM" id="MobiDB-lite"/>
    </source>
</evidence>
<dbReference type="GO" id="GO:0071011">
    <property type="term" value="C:precatalytic spliceosome"/>
    <property type="evidence" value="ECO:0007669"/>
    <property type="project" value="TreeGrafter"/>
</dbReference>
<feature type="region of interest" description="Disordered" evidence="9">
    <location>
        <begin position="36"/>
        <end position="55"/>
    </location>
</feature>
<evidence type="ECO:0000256" key="7">
    <source>
        <dbReference type="PROSITE-ProRule" id="PRU00221"/>
    </source>
</evidence>